<keyword evidence="2 3" id="KW-0808">Transferase</keyword>
<evidence type="ECO:0000256" key="1">
    <source>
        <dbReference type="ARBA" id="ARBA00007274"/>
    </source>
</evidence>
<dbReference type="SUPFAM" id="SSF51161">
    <property type="entry name" value="Trimeric LpxA-like enzymes"/>
    <property type="match status" value="1"/>
</dbReference>
<dbReference type="GO" id="GO:0005829">
    <property type="term" value="C:cytosol"/>
    <property type="evidence" value="ECO:0007669"/>
    <property type="project" value="TreeGrafter"/>
</dbReference>
<dbReference type="AlphaFoldDB" id="A0A7K1XZ04"/>
<dbReference type="PANTHER" id="PTHR23416:SF23">
    <property type="entry name" value="ACETYLTRANSFERASE C18B11.09C-RELATED"/>
    <property type="match status" value="1"/>
</dbReference>
<dbReference type="InterPro" id="IPR011004">
    <property type="entry name" value="Trimer_LpxA-like_sf"/>
</dbReference>
<gene>
    <name evidence="3" type="ORF">GS398_12780</name>
</gene>
<dbReference type="RefSeq" id="WP_160907199.1">
    <property type="nucleotide sequence ID" value="NZ_WVHS01000003.1"/>
</dbReference>
<comment type="similarity">
    <text evidence="1">Belongs to the transferase hexapeptide repeat family.</text>
</comment>
<name>A0A7K1XZ04_9SPHI</name>
<reference evidence="3 4" key="1">
    <citation type="submission" date="2019-11" db="EMBL/GenBank/DDBJ databases">
        <title>Pedobacter sp. HMF7056 Genome sequencing and assembly.</title>
        <authorList>
            <person name="Kang H."/>
            <person name="Kim H."/>
            <person name="Joh K."/>
        </authorList>
    </citation>
    <scope>NUCLEOTIDE SEQUENCE [LARGE SCALE GENOMIC DNA]</scope>
    <source>
        <strain evidence="3 4">HMF7056</strain>
    </source>
</reference>
<accession>A0A7K1XZ04</accession>
<dbReference type="Pfam" id="PF14602">
    <property type="entry name" value="Hexapep_2"/>
    <property type="match status" value="1"/>
</dbReference>
<comment type="caution">
    <text evidence="3">The sequence shown here is derived from an EMBL/GenBank/DDBJ whole genome shotgun (WGS) entry which is preliminary data.</text>
</comment>
<evidence type="ECO:0000313" key="3">
    <source>
        <dbReference type="EMBL" id="MXV16183.1"/>
    </source>
</evidence>
<dbReference type="EMBL" id="WVHS01000003">
    <property type="protein sequence ID" value="MXV16183.1"/>
    <property type="molecule type" value="Genomic_DNA"/>
</dbReference>
<dbReference type="GO" id="GO:0008374">
    <property type="term" value="F:O-acyltransferase activity"/>
    <property type="evidence" value="ECO:0007669"/>
    <property type="project" value="TreeGrafter"/>
</dbReference>
<dbReference type="InterPro" id="IPR051159">
    <property type="entry name" value="Hexapeptide_acetyltransf"/>
</dbReference>
<organism evidence="3 4">
    <name type="scientific">Hufsiella ginkgonis</name>
    <dbReference type="NCBI Taxonomy" id="2695274"/>
    <lineage>
        <taxon>Bacteria</taxon>
        <taxon>Pseudomonadati</taxon>
        <taxon>Bacteroidota</taxon>
        <taxon>Sphingobacteriia</taxon>
        <taxon>Sphingobacteriales</taxon>
        <taxon>Sphingobacteriaceae</taxon>
        <taxon>Hufsiella</taxon>
    </lineage>
</organism>
<evidence type="ECO:0000256" key="2">
    <source>
        <dbReference type="ARBA" id="ARBA00022679"/>
    </source>
</evidence>
<sequence length="204" mass="22163">MSIRNTVKNSPKLKKVIHRALIPNNEARPRSWVRLFLNPLLHKHGKGSKVKNRVRMDVLPFNKFVLGNYSVIEDFSVVNNGVGDVFIGDNTLIGMGNVIIGPVTIGSDVILAQHIVISGLNHGYQDVTMPIHKQKVTTAAIVIGDECWIGANAVITAGVTIGKHCVVAAGSIVTKNVPDFCVVVGNPARIIKRYDAKTGEWVKV</sequence>
<dbReference type="CDD" id="cd04647">
    <property type="entry name" value="LbH_MAT_like"/>
    <property type="match status" value="1"/>
</dbReference>
<dbReference type="Pfam" id="PF00132">
    <property type="entry name" value="Hexapep"/>
    <property type="match status" value="1"/>
</dbReference>
<evidence type="ECO:0000313" key="4">
    <source>
        <dbReference type="Proteomes" id="UP000451233"/>
    </source>
</evidence>
<proteinExistence type="inferred from homology"/>
<keyword evidence="4" id="KW-1185">Reference proteome</keyword>
<dbReference type="InterPro" id="IPR001451">
    <property type="entry name" value="Hexapep"/>
</dbReference>
<dbReference type="PANTHER" id="PTHR23416">
    <property type="entry name" value="SIALIC ACID SYNTHASE-RELATED"/>
    <property type="match status" value="1"/>
</dbReference>
<dbReference type="Gene3D" id="2.160.10.10">
    <property type="entry name" value="Hexapeptide repeat proteins"/>
    <property type="match status" value="1"/>
</dbReference>
<protein>
    <submittedName>
        <fullName evidence="3">Acyltransferase</fullName>
    </submittedName>
</protein>
<dbReference type="Proteomes" id="UP000451233">
    <property type="component" value="Unassembled WGS sequence"/>
</dbReference>
<keyword evidence="3" id="KW-0012">Acyltransferase</keyword>